<organism evidence="2 3">
    <name type="scientific">Araneus ventricosus</name>
    <name type="common">Orbweaver spider</name>
    <name type="synonym">Epeira ventricosa</name>
    <dbReference type="NCBI Taxonomy" id="182803"/>
    <lineage>
        <taxon>Eukaryota</taxon>
        <taxon>Metazoa</taxon>
        <taxon>Ecdysozoa</taxon>
        <taxon>Arthropoda</taxon>
        <taxon>Chelicerata</taxon>
        <taxon>Arachnida</taxon>
        <taxon>Araneae</taxon>
        <taxon>Araneomorphae</taxon>
        <taxon>Entelegynae</taxon>
        <taxon>Araneoidea</taxon>
        <taxon>Araneidae</taxon>
        <taxon>Araneus</taxon>
    </lineage>
</organism>
<sequence>MNEASVRKLCLMFNQRRNSVHNNVLSGWPSLIMDKLKAKVENKIQENQSFTLSTLHDSFPQISQSLLLEIVTEHLGRKKMCARWVPKNLTDVHKTKRMGAALEFLTQYHNDSDEFLNCIVMGDETWVSYKTGKTSISLWSGITQTRPQNPKKKKQISTPEK</sequence>
<dbReference type="OrthoDB" id="6433027at2759"/>
<dbReference type="GO" id="GO:0003676">
    <property type="term" value="F:nucleic acid binding"/>
    <property type="evidence" value="ECO:0007669"/>
    <property type="project" value="InterPro"/>
</dbReference>
<gene>
    <name evidence="2" type="ORF">AVEN_189581_1</name>
</gene>
<proteinExistence type="predicted"/>
<dbReference type="InterPro" id="IPR052709">
    <property type="entry name" value="Transposase-MT_Hybrid"/>
</dbReference>
<dbReference type="PANTHER" id="PTHR46060">
    <property type="entry name" value="MARINER MOS1 TRANSPOSASE-LIKE PROTEIN"/>
    <property type="match status" value="1"/>
</dbReference>
<dbReference type="Gene3D" id="3.30.420.10">
    <property type="entry name" value="Ribonuclease H-like superfamily/Ribonuclease H"/>
    <property type="match status" value="1"/>
</dbReference>
<dbReference type="AlphaFoldDB" id="A0A4Y2NP81"/>
<comment type="caution">
    <text evidence="2">The sequence shown here is derived from an EMBL/GenBank/DDBJ whole genome shotgun (WGS) entry which is preliminary data.</text>
</comment>
<evidence type="ECO:0008006" key="4">
    <source>
        <dbReference type="Google" id="ProtNLM"/>
    </source>
</evidence>
<dbReference type="Proteomes" id="UP000499080">
    <property type="component" value="Unassembled WGS sequence"/>
</dbReference>
<name>A0A4Y2NP81_ARAVE</name>
<dbReference type="PANTHER" id="PTHR46060:SF1">
    <property type="entry name" value="MARINER MOS1 TRANSPOSASE-LIKE PROTEIN"/>
    <property type="match status" value="1"/>
</dbReference>
<keyword evidence="3" id="KW-1185">Reference proteome</keyword>
<evidence type="ECO:0000313" key="3">
    <source>
        <dbReference type="Proteomes" id="UP000499080"/>
    </source>
</evidence>
<dbReference type="InterPro" id="IPR036397">
    <property type="entry name" value="RNaseH_sf"/>
</dbReference>
<evidence type="ECO:0000256" key="1">
    <source>
        <dbReference type="SAM" id="MobiDB-lite"/>
    </source>
</evidence>
<protein>
    <recommendedName>
        <fullName evidence="4">Histone-lysine N-methyltransferase SETMAR</fullName>
    </recommendedName>
</protein>
<reference evidence="2 3" key="1">
    <citation type="journal article" date="2019" name="Sci. Rep.">
        <title>Orb-weaving spider Araneus ventricosus genome elucidates the spidroin gene catalogue.</title>
        <authorList>
            <person name="Kono N."/>
            <person name="Nakamura H."/>
            <person name="Ohtoshi R."/>
            <person name="Moran D.A.P."/>
            <person name="Shinohara A."/>
            <person name="Yoshida Y."/>
            <person name="Fujiwara M."/>
            <person name="Mori M."/>
            <person name="Tomita M."/>
            <person name="Arakawa K."/>
        </authorList>
    </citation>
    <scope>NUCLEOTIDE SEQUENCE [LARGE SCALE GENOMIC DNA]</scope>
</reference>
<feature type="region of interest" description="Disordered" evidence="1">
    <location>
        <begin position="141"/>
        <end position="161"/>
    </location>
</feature>
<evidence type="ECO:0000313" key="2">
    <source>
        <dbReference type="EMBL" id="GBN41101.1"/>
    </source>
</evidence>
<dbReference type="EMBL" id="BGPR01009605">
    <property type="protein sequence ID" value="GBN41101.1"/>
    <property type="molecule type" value="Genomic_DNA"/>
</dbReference>
<accession>A0A4Y2NP81</accession>